<evidence type="ECO:0000313" key="3">
    <source>
        <dbReference type="Proteomes" id="UP000050761"/>
    </source>
</evidence>
<dbReference type="AlphaFoldDB" id="A0A183FA04"/>
<accession>A0A3P7U6F1</accession>
<proteinExistence type="predicted"/>
<evidence type="ECO:0000256" key="1">
    <source>
        <dbReference type="SAM" id="MobiDB-lite"/>
    </source>
</evidence>
<name>A0A183FA04_HELPZ</name>
<feature type="region of interest" description="Disordered" evidence="1">
    <location>
        <begin position="21"/>
        <end position="54"/>
    </location>
</feature>
<dbReference type="WBParaSite" id="HPBE_0000299601-mRNA-1">
    <property type="protein sequence ID" value="HPBE_0000299601-mRNA-1"/>
    <property type="gene ID" value="HPBE_0000299601"/>
</dbReference>
<reference evidence="4" key="2">
    <citation type="submission" date="2019-09" db="UniProtKB">
        <authorList>
            <consortium name="WormBaseParasite"/>
        </authorList>
    </citation>
    <scope>IDENTIFICATION</scope>
</reference>
<keyword evidence="3" id="KW-1185">Reference proteome</keyword>
<sequence length="100" mass="11089">MTDRFQPPRCAQKRPAIAFREKRSAAAESDATPPPPLQSVDRTAASGPLPRSRRNIVQTKPGFYMTLEVETRFDCVLLNSVHLLIVVGLSQASLCLIRKV</sequence>
<organism evidence="3 4">
    <name type="scientific">Heligmosomoides polygyrus</name>
    <name type="common">Parasitic roundworm</name>
    <dbReference type="NCBI Taxonomy" id="6339"/>
    <lineage>
        <taxon>Eukaryota</taxon>
        <taxon>Metazoa</taxon>
        <taxon>Ecdysozoa</taxon>
        <taxon>Nematoda</taxon>
        <taxon>Chromadorea</taxon>
        <taxon>Rhabditida</taxon>
        <taxon>Rhabditina</taxon>
        <taxon>Rhabditomorpha</taxon>
        <taxon>Strongyloidea</taxon>
        <taxon>Heligmosomidae</taxon>
        <taxon>Heligmosomoides</taxon>
    </lineage>
</organism>
<protein>
    <submittedName>
        <fullName evidence="2 4">Uncharacterized protein</fullName>
    </submittedName>
</protein>
<dbReference type="Proteomes" id="UP000050761">
    <property type="component" value="Unassembled WGS sequence"/>
</dbReference>
<evidence type="ECO:0000313" key="2">
    <source>
        <dbReference type="EMBL" id="VDO30016.1"/>
    </source>
</evidence>
<evidence type="ECO:0000313" key="4">
    <source>
        <dbReference type="WBParaSite" id="HPBE_0000299601-mRNA-1"/>
    </source>
</evidence>
<reference evidence="2 3" key="1">
    <citation type="submission" date="2018-11" db="EMBL/GenBank/DDBJ databases">
        <authorList>
            <consortium name="Pathogen Informatics"/>
        </authorList>
    </citation>
    <scope>NUCLEOTIDE SEQUENCE [LARGE SCALE GENOMIC DNA]</scope>
</reference>
<gene>
    <name evidence="2" type="ORF">HPBE_LOCUS2997</name>
</gene>
<dbReference type="OrthoDB" id="5842075at2759"/>
<dbReference type="EMBL" id="UZAH01005930">
    <property type="protein sequence ID" value="VDO30016.1"/>
    <property type="molecule type" value="Genomic_DNA"/>
</dbReference>
<accession>A0A183FA04</accession>